<accession>A0ABS7KZZ3</accession>
<gene>
    <name evidence="4" type="ORF">K5V21_13090</name>
</gene>
<dbReference type="PROSITE" id="PS00211">
    <property type="entry name" value="ABC_TRANSPORTER_1"/>
    <property type="match status" value="1"/>
</dbReference>
<dbReference type="PROSITE" id="PS50893">
    <property type="entry name" value="ABC_TRANSPORTER_2"/>
    <property type="match status" value="1"/>
</dbReference>
<dbReference type="GO" id="GO:0005524">
    <property type="term" value="F:ATP binding"/>
    <property type="evidence" value="ECO:0007669"/>
    <property type="project" value="UniProtKB-KW"/>
</dbReference>
<evidence type="ECO:0000256" key="1">
    <source>
        <dbReference type="ARBA" id="ARBA00022741"/>
    </source>
</evidence>
<keyword evidence="2 4" id="KW-0067">ATP-binding</keyword>
<dbReference type="InterPro" id="IPR017871">
    <property type="entry name" value="ABC_transporter-like_CS"/>
</dbReference>
<comment type="caution">
    <text evidence="4">The sequence shown here is derived from an EMBL/GenBank/DDBJ whole genome shotgun (WGS) entry which is preliminary data.</text>
</comment>
<dbReference type="InterPro" id="IPR003439">
    <property type="entry name" value="ABC_transporter-like_ATP-bd"/>
</dbReference>
<dbReference type="PANTHER" id="PTHR43582">
    <property type="entry name" value="LINEARMYCIN RESISTANCE ATP-BINDING PROTEIN LNRL"/>
    <property type="match status" value="1"/>
</dbReference>
<reference evidence="4 5" key="1">
    <citation type="journal article" date="2021" name="Cell Host Microbe">
        <title>in vivo commensal control of Clostridioides difficile virulence.</title>
        <authorList>
            <person name="Girinathan B.P."/>
            <person name="Dibenedetto N."/>
            <person name="Worley J.N."/>
            <person name="Peltier J."/>
            <person name="Arrieta-Ortiz M.L."/>
            <person name="Rupa Christinal Immanuel S."/>
            <person name="Lavin R."/>
            <person name="Delaney M.L."/>
            <person name="Cummins C."/>
            <person name="Hoffmann M."/>
            <person name="Luo Y."/>
            <person name="Gonzalez-Escalona N."/>
            <person name="Allard M."/>
            <person name="Onderdonk A.B."/>
            <person name="Gerber G.K."/>
            <person name="Sonenshein A.L."/>
            <person name="Baliga N."/>
            <person name="Dupuy B."/>
            <person name="Bry L."/>
        </authorList>
    </citation>
    <scope>NUCLEOTIDE SEQUENCE [LARGE SCALE GENOMIC DNA]</scope>
    <source>
        <strain evidence="4 5">DSM 599</strain>
    </source>
</reference>
<evidence type="ECO:0000259" key="3">
    <source>
        <dbReference type="PROSITE" id="PS50893"/>
    </source>
</evidence>
<organism evidence="4 5">
    <name type="scientific">Clostridium sardiniense</name>
    <name type="common">Clostridium absonum</name>
    <dbReference type="NCBI Taxonomy" id="29369"/>
    <lineage>
        <taxon>Bacteria</taxon>
        <taxon>Bacillati</taxon>
        <taxon>Bacillota</taxon>
        <taxon>Clostridia</taxon>
        <taxon>Eubacteriales</taxon>
        <taxon>Clostridiaceae</taxon>
        <taxon>Clostridium</taxon>
    </lineage>
</organism>
<dbReference type="Gene3D" id="3.40.50.300">
    <property type="entry name" value="P-loop containing nucleotide triphosphate hydrolases"/>
    <property type="match status" value="1"/>
</dbReference>
<name>A0ABS7KZZ3_CLOSR</name>
<dbReference type="SUPFAM" id="SSF52540">
    <property type="entry name" value="P-loop containing nucleoside triphosphate hydrolases"/>
    <property type="match status" value="1"/>
</dbReference>
<dbReference type="InterPro" id="IPR027417">
    <property type="entry name" value="P-loop_NTPase"/>
</dbReference>
<evidence type="ECO:0000313" key="4">
    <source>
        <dbReference type="EMBL" id="MBY0756385.1"/>
    </source>
</evidence>
<dbReference type="Proteomes" id="UP001299068">
    <property type="component" value="Unassembled WGS sequence"/>
</dbReference>
<dbReference type="PANTHER" id="PTHR43582:SF2">
    <property type="entry name" value="LINEARMYCIN RESISTANCE ATP-BINDING PROTEIN LNRL"/>
    <property type="match status" value="1"/>
</dbReference>
<evidence type="ECO:0000256" key="2">
    <source>
        <dbReference type="ARBA" id="ARBA00022840"/>
    </source>
</evidence>
<proteinExistence type="predicted"/>
<feature type="domain" description="ABC transporter" evidence="3">
    <location>
        <begin position="4"/>
        <end position="234"/>
    </location>
</feature>
<dbReference type="SMART" id="SM00382">
    <property type="entry name" value="AAA"/>
    <property type="match status" value="1"/>
</dbReference>
<dbReference type="InterPro" id="IPR003593">
    <property type="entry name" value="AAA+_ATPase"/>
</dbReference>
<keyword evidence="1" id="KW-0547">Nucleotide-binding</keyword>
<keyword evidence="5" id="KW-1185">Reference proteome</keyword>
<protein>
    <submittedName>
        <fullName evidence="4">ABC transporter ATP-binding protein</fullName>
    </submittedName>
</protein>
<sequence>MKILEVSNLKKKYGHNEVVKGISFSVNKGEILGFLGPNGAGKSTTINILSTALKASDGEMKFMGKDILKNKKEYKSKLGIVPQSLAIFENLSALENVKYFGSFYGLKGEKLKTQSEKALEMVGLLDRANDLPKTYSGGMKRRLNIACALAHNPELLILDEPTVGIDPQSRNHILESIKELRKSGTTIIYTTHYMEEVEAISDRALIIDNGQIIAEGTLEELKGQMEEQVVYNISATEVDEIDKDILLSVKGVEKVECKECLRVSTLKESNNLDKIILKLIENDVKIKNIVTEEQNLETVFLNLTGRTLRD</sequence>
<dbReference type="RefSeq" id="WP_221861632.1">
    <property type="nucleotide sequence ID" value="NZ_JAIKTU010000010.1"/>
</dbReference>
<dbReference type="Pfam" id="PF00005">
    <property type="entry name" value="ABC_tran"/>
    <property type="match status" value="1"/>
</dbReference>
<evidence type="ECO:0000313" key="5">
    <source>
        <dbReference type="Proteomes" id="UP001299068"/>
    </source>
</evidence>
<dbReference type="EMBL" id="JAIKTU010000010">
    <property type="protein sequence ID" value="MBY0756385.1"/>
    <property type="molecule type" value="Genomic_DNA"/>
</dbReference>